<gene>
    <name evidence="1" type="ORF">Scani_78700</name>
</gene>
<dbReference type="OrthoDB" id="4316344at2"/>
<reference evidence="1 2" key="1">
    <citation type="submission" date="2019-12" db="EMBL/GenBank/DDBJ databases">
        <title>Whole genome shotgun sequence of Streptomyces caniferus NBRC 15389.</title>
        <authorList>
            <person name="Ichikawa N."/>
            <person name="Kimura A."/>
            <person name="Kitahashi Y."/>
            <person name="Komaki H."/>
            <person name="Tamura T."/>
        </authorList>
    </citation>
    <scope>NUCLEOTIDE SEQUENCE [LARGE SCALE GENOMIC DNA]</scope>
    <source>
        <strain evidence="1 2">NBRC 15389</strain>
    </source>
</reference>
<comment type="caution">
    <text evidence="1">The sequence shown here is derived from an EMBL/GenBank/DDBJ whole genome shotgun (WGS) entry which is preliminary data.</text>
</comment>
<evidence type="ECO:0000313" key="1">
    <source>
        <dbReference type="EMBL" id="GFE11602.1"/>
    </source>
</evidence>
<dbReference type="AlphaFoldDB" id="A0A640SLI1"/>
<proteinExistence type="predicted"/>
<evidence type="ECO:0000313" key="2">
    <source>
        <dbReference type="Proteomes" id="UP000435837"/>
    </source>
</evidence>
<accession>A0A640SLI1</accession>
<protein>
    <submittedName>
        <fullName evidence="1">Uncharacterized protein</fullName>
    </submittedName>
</protein>
<dbReference type="EMBL" id="BLIN01000007">
    <property type="protein sequence ID" value="GFE11602.1"/>
    <property type="molecule type" value="Genomic_DNA"/>
</dbReference>
<dbReference type="Proteomes" id="UP000435837">
    <property type="component" value="Unassembled WGS sequence"/>
</dbReference>
<organism evidence="1 2">
    <name type="scientific">Streptomyces caniferus</name>
    <dbReference type="NCBI Taxonomy" id="285557"/>
    <lineage>
        <taxon>Bacteria</taxon>
        <taxon>Bacillati</taxon>
        <taxon>Actinomycetota</taxon>
        <taxon>Actinomycetes</taxon>
        <taxon>Kitasatosporales</taxon>
        <taxon>Streptomycetaceae</taxon>
        <taxon>Streptomyces</taxon>
    </lineage>
</organism>
<name>A0A640SLI1_9ACTN</name>
<dbReference type="RefSeq" id="WP_159482629.1">
    <property type="nucleotide sequence ID" value="NZ_BAAATH010000008.1"/>
</dbReference>
<sequence>MPPDPAPVPARRAVSQLDHRIESSTGHDVDALRARRDRGVLDELHARLVDRHRELAQAETAVTFYRTHLHRLTSGEFPIDGALFERIKRAVEQLENAADERDAAAPQVIAALEPIESAARTAPAARSEPIPAADQAALLAIIGGAKLYQHLHTGRISATTAAGIRIPYPELKRLESAGLISRDTSHPLHAGQPLALTEAGRTALVSVRRMPATEAATRITRPGAWPTTSAHRR</sequence>